<keyword evidence="3" id="KW-1185">Reference proteome</keyword>
<dbReference type="CDD" id="cd23703">
    <property type="entry name" value="mS26_PET12"/>
    <property type="match status" value="1"/>
</dbReference>
<evidence type="ECO:0000256" key="1">
    <source>
        <dbReference type="SAM" id="MobiDB-lite"/>
    </source>
</evidence>
<dbReference type="InterPro" id="IPR058940">
    <property type="entry name" value="mS26_fungi"/>
</dbReference>
<dbReference type="Proteomes" id="UP000095085">
    <property type="component" value="Unassembled WGS sequence"/>
</dbReference>
<protein>
    <recommendedName>
        <fullName evidence="4">37S ribosomal protein PET123, mitochondrial</fullName>
    </recommendedName>
</protein>
<organism evidence="2 3">
    <name type="scientific">Hyphopichia burtonii NRRL Y-1933</name>
    <dbReference type="NCBI Taxonomy" id="984485"/>
    <lineage>
        <taxon>Eukaryota</taxon>
        <taxon>Fungi</taxon>
        <taxon>Dikarya</taxon>
        <taxon>Ascomycota</taxon>
        <taxon>Saccharomycotina</taxon>
        <taxon>Pichiomycetes</taxon>
        <taxon>Debaryomycetaceae</taxon>
        <taxon>Hyphopichia</taxon>
    </lineage>
</organism>
<sequence>MKKRVLKYGGKSGLLPEVRPVFKRYPIRPPSEKEQAAFDKIEQGYAEGVPVPKSKGLQISRKPIPKPVLTVDERIKMFIEDRRPKVEDESKLNEQEKWELKKDNIRREYLKEAYKREEERLSRLDELKAKKDASDAAAKSKKQHTGDSESTKLTLPTIDSYLQGSLMRNRTPNEEAILKEKRTLNRKTLELKEREKKANQLLELYHSAAKFITTEEELNDAVHQAFEVDVGRFDSNISAIGEKLRSGGNVFTNLDKNANLLQNHALGQINGKPGLQAIKETISGRAQKLRIDADLANENSSS</sequence>
<feature type="region of interest" description="Disordered" evidence="1">
    <location>
        <begin position="129"/>
        <end position="152"/>
    </location>
</feature>
<dbReference type="STRING" id="984485.A0A1E4RMT8"/>
<dbReference type="RefSeq" id="XP_020077482.1">
    <property type="nucleotide sequence ID" value="XM_020220743.1"/>
</dbReference>
<proteinExistence type="predicted"/>
<dbReference type="GeneID" id="30995293"/>
<evidence type="ECO:0008006" key="4">
    <source>
        <dbReference type="Google" id="ProtNLM"/>
    </source>
</evidence>
<accession>A0A1E4RMT8</accession>
<reference evidence="3" key="1">
    <citation type="submission" date="2016-05" db="EMBL/GenBank/DDBJ databases">
        <title>Comparative genomics of biotechnologically important yeasts.</title>
        <authorList>
            <consortium name="DOE Joint Genome Institute"/>
            <person name="Riley R."/>
            <person name="Haridas S."/>
            <person name="Wolfe K.H."/>
            <person name="Lopes M.R."/>
            <person name="Hittinger C.T."/>
            <person name="Goker M."/>
            <person name="Salamov A."/>
            <person name="Wisecaver J."/>
            <person name="Long T.M."/>
            <person name="Aerts A.L."/>
            <person name="Barry K."/>
            <person name="Choi C."/>
            <person name="Clum A."/>
            <person name="Coughlan A.Y."/>
            <person name="Deshpande S."/>
            <person name="Douglass A.P."/>
            <person name="Hanson S.J."/>
            <person name="Klenk H.-P."/>
            <person name="Labutti K."/>
            <person name="Lapidus A."/>
            <person name="Lindquist E."/>
            <person name="Lipzen A."/>
            <person name="Meier-Kolthoff J.P."/>
            <person name="Ohm R.A."/>
            <person name="Otillar R.P."/>
            <person name="Pangilinan J."/>
            <person name="Peng Y."/>
            <person name="Rokas A."/>
            <person name="Rosa C.A."/>
            <person name="Scheuner C."/>
            <person name="Sibirny A.A."/>
            <person name="Slot J.C."/>
            <person name="Stielow J.B."/>
            <person name="Sun H."/>
            <person name="Kurtzman C.P."/>
            <person name="Blackwell M."/>
            <person name="Grigoriev I.V."/>
            <person name="Jeffries T.W."/>
        </authorList>
    </citation>
    <scope>NUCLEOTIDE SEQUENCE [LARGE SCALE GENOMIC DNA]</scope>
    <source>
        <strain evidence="3">NRRL Y-1933</strain>
    </source>
</reference>
<dbReference type="AlphaFoldDB" id="A0A1E4RMT8"/>
<dbReference type="OrthoDB" id="5223508at2759"/>
<name>A0A1E4RMT8_9ASCO</name>
<gene>
    <name evidence="2" type="ORF">HYPBUDRAFT_151897</name>
</gene>
<evidence type="ECO:0000313" key="2">
    <source>
        <dbReference type="EMBL" id="ODV68415.1"/>
    </source>
</evidence>
<dbReference type="Pfam" id="PF26163">
    <property type="entry name" value="mS26"/>
    <property type="match status" value="1"/>
</dbReference>
<dbReference type="EMBL" id="KV454539">
    <property type="protein sequence ID" value="ODV68415.1"/>
    <property type="molecule type" value="Genomic_DNA"/>
</dbReference>
<evidence type="ECO:0000313" key="3">
    <source>
        <dbReference type="Proteomes" id="UP000095085"/>
    </source>
</evidence>